<evidence type="ECO:0000256" key="2">
    <source>
        <dbReference type="ARBA" id="ARBA00004202"/>
    </source>
</evidence>
<dbReference type="EMBL" id="CP038033">
    <property type="protein sequence ID" value="QBQ54588.1"/>
    <property type="molecule type" value="Genomic_DNA"/>
</dbReference>
<evidence type="ECO:0000313" key="13">
    <source>
        <dbReference type="EMBL" id="QBQ54588.1"/>
    </source>
</evidence>
<dbReference type="GO" id="GO:0004309">
    <property type="term" value="F:exopolyphosphatase activity"/>
    <property type="evidence" value="ECO:0007669"/>
    <property type="project" value="UniProtKB-EC"/>
</dbReference>
<dbReference type="RefSeq" id="WP_134357785.1">
    <property type="nucleotide sequence ID" value="NZ_CP038033.1"/>
</dbReference>
<organism evidence="13 14">
    <name type="scientific">Nitrosococcus wardiae</name>
    <dbReference type="NCBI Taxonomy" id="1814290"/>
    <lineage>
        <taxon>Bacteria</taxon>
        <taxon>Pseudomonadati</taxon>
        <taxon>Pseudomonadota</taxon>
        <taxon>Gammaproteobacteria</taxon>
        <taxon>Chromatiales</taxon>
        <taxon>Chromatiaceae</taxon>
        <taxon>Nitrosococcus</taxon>
    </lineage>
</organism>
<keyword evidence="9" id="KW-0472">Membrane</keyword>
<dbReference type="Pfam" id="PF21447">
    <property type="entry name" value="Ppx-GppA_III"/>
    <property type="match status" value="1"/>
</dbReference>
<dbReference type="Gene3D" id="3.30.420.40">
    <property type="match status" value="1"/>
</dbReference>
<feature type="domain" description="Ppx/GppA phosphatase C-terminal" evidence="12">
    <location>
        <begin position="315"/>
        <end position="488"/>
    </location>
</feature>
<dbReference type="SUPFAM" id="SSF53067">
    <property type="entry name" value="Actin-like ATPase domain"/>
    <property type="match status" value="2"/>
</dbReference>
<evidence type="ECO:0000256" key="3">
    <source>
        <dbReference type="ARBA" id="ARBA00007125"/>
    </source>
</evidence>
<comment type="cofactor">
    <cofactor evidence="1">
        <name>Mg(2+)</name>
        <dbReference type="ChEBI" id="CHEBI:18420"/>
    </cofactor>
</comment>
<dbReference type="PANTHER" id="PTHR30005">
    <property type="entry name" value="EXOPOLYPHOSPHATASE"/>
    <property type="match status" value="1"/>
</dbReference>
<evidence type="ECO:0000256" key="7">
    <source>
        <dbReference type="ARBA" id="ARBA00022475"/>
    </source>
</evidence>
<dbReference type="CDD" id="cd24053">
    <property type="entry name" value="ASKHA_NBD_EcPPX-GppA-like"/>
    <property type="match status" value="1"/>
</dbReference>
<dbReference type="PIRSF" id="PIRSF001267">
    <property type="entry name" value="Pyrophosphatase_GppA_Ppx"/>
    <property type="match status" value="1"/>
</dbReference>
<keyword evidence="14" id="KW-1185">Reference proteome</keyword>
<evidence type="ECO:0000256" key="4">
    <source>
        <dbReference type="ARBA" id="ARBA00011738"/>
    </source>
</evidence>
<dbReference type="Gene3D" id="1.10.3210.10">
    <property type="entry name" value="Hypothetical protein af1432"/>
    <property type="match status" value="1"/>
</dbReference>
<proteinExistence type="inferred from homology"/>
<reference evidence="13 14" key="1">
    <citation type="submission" date="2019-03" db="EMBL/GenBank/DDBJ databases">
        <title>The genome sequence of Nitrosococcus wardiae strain D1FHST reveals the archetypal metabolic capacity of ammonia-oxidizing Gammaproteobacteria.</title>
        <authorList>
            <person name="Wang L."/>
            <person name="Lim C.K."/>
            <person name="Hanson T.E."/>
            <person name="Dang H."/>
            <person name="Klotz M.G."/>
        </authorList>
    </citation>
    <scope>NUCLEOTIDE SEQUENCE [LARGE SCALE GENOMIC DNA]</scope>
    <source>
        <strain evidence="13 14">D1FHS</strain>
    </source>
</reference>
<keyword evidence="8 13" id="KW-0378">Hydrolase</keyword>
<dbReference type="OrthoDB" id="9793035at2"/>
<dbReference type="KEGG" id="nwr:E3U44_08770"/>
<dbReference type="Proteomes" id="UP000294325">
    <property type="component" value="Chromosome"/>
</dbReference>
<dbReference type="Gene3D" id="3.30.420.150">
    <property type="entry name" value="Exopolyphosphatase. Domain 2"/>
    <property type="match status" value="1"/>
</dbReference>
<dbReference type="GO" id="GO:0005886">
    <property type="term" value="C:plasma membrane"/>
    <property type="evidence" value="ECO:0007669"/>
    <property type="project" value="UniProtKB-SubCell"/>
</dbReference>
<dbReference type="InterPro" id="IPR050273">
    <property type="entry name" value="GppA/Ppx_hydrolase"/>
</dbReference>
<evidence type="ECO:0000256" key="10">
    <source>
        <dbReference type="ARBA" id="ARBA00047607"/>
    </source>
</evidence>
<evidence type="ECO:0000256" key="9">
    <source>
        <dbReference type="ARBA" id="ARBA00023136"/>
    </source>
</evidence>
<comment type="subcellular location">
    <subcellularLocation>
        <location evidence="2">Cell membrane</location>
        <topology evidence="2">Peripheral membrane protein</topology>
    </subcellularLocation>
</comment>
<dbReference type="FunFam" id="3.30.420.40:FF:000023">
    <property type="entry name" value="Guanosine-5'-triphosphate,3'-diphosphate pyrophosphatase"/>
    <property type="match status" value="1"/>
</dbReference>
<dbReference type="GO" id="GO:0006798">
    <property type="term" value="P:polyphosphate catabolic process"/>
    <property type="evidence" value="ECO:0007669"/>
    <property type="project" value="TreeGrafter"/>
</dbReference>
<evidence type="ECO:0000313" key="14">
    <source>
        <dbReference type="Proteomes" id="UP000294325"/>
    </source>
</evidence>
<evidence type="ECO:0000256" key="5">
    <source>
        <dbReference type="ARBA" id="ARBA00012451"/>
    </source>
</evidence>
<evidence type="ECO:0000259" key="12">
    <source>
        <dbReference type="Pfam" id="PF21447"/>
    </source>
</evidence>
<dbReference type="FunFam" id="3.30.420.150:FF:000001">
    <property type="entry name" value="Guanosine-5'-triphosphate,3'-diphosphate pyrophosphatase"/>
    <property type="match status" value="1"/>
</dbReference>
<comment type="catalytic activity">
    <reaction evidence="10">
        <text>[phosphate](n) + H2O = [phosphate](n-1) + phosphate + H(+)</text>
        <dbReference type="Rhea" id="RHEA:21528"/>
        <dbReference type="Rhea" id="RHEA-COMP:9859"/>
        <dbReference type="Rhea" id="RHEA-COMP:14279"/>
        <dbReference type="ChEBI" id="CHEBI:15377"/>
        <dbReference type="ChEBI" id="CHEBI:15378"/>
        <dbReference type="ChEBI" id="CHEBI:16838"/>
        <dbReference type="ChEBI" id="CHEBI:43474"/>
        <dbReference type="EC" id="3.6.1.11"/>
    </reaction>
</comment>
<comment type="subunit">
    <text evidence="4">Homodimer.</text>
</comment>
<dbReference type="InterPro" id="IPR048950">
    <property type="entry name" value="Ppx_GppA_C"/>
</dbReference>
<dbReference type="AlphaFoldDB" id="A0A4P7BWV6"/>
<dbReference type="Pfam" id="PF02541">
    <property type="entry name" value="Ppx-GppA"/>
    <property type="match status" value="1"/>
</dbReference>
<dbReference type="NCBIfam" id="TIGR03706">
    <property type="entry name" value="exo_poly_only"/>
    <property type="match status" value="1"/>
</dbReference>
<keyword evidence="7" id="KW-1003">Cell membrane</keyword>
<accession>A0A4P7BWV6</accession>
<comment type="similarity">
    <text evidence="3">Belongs to the GppA/Ppx family.</text>
</comment>
<sequence length="502" mass="55864">MLSQRHPDTLAAIDLGSNSFHMIIARVVREGQLQVLDRLREMVQLASGLDNDKHLSEAAQERALSCLARFGQRLRNLPPWAIRAVGTNTLRRARNADEFLERACTVLGHPIEIIAGDEEARLIYLGVSHALDFDNARRLVVDIGGGSTEFIIGEGAEEGRYRESIEMGCVHYSHRFFPKGILNGASMQQAEIAARTMLQDIEQQFRHLGWEEAIGASGTIRAVARVVAAQGWCGSGMITAASLKALAHFMVETGHVKQLKLEGVSPERGPVFPGGVAILKGIFESLGIERMTVSDGALREGLLYDLIGRIRHEDVRSRTVADLAQRYHVDQSHASRVKETAMALLEAAASTWELEEEEHFLSLQWAAILHEVGLALSHSQYHKHGAYLVAYSDMSGFSQQEQQVLAFLVRGHRRKLPVAKLKLLPEDLRQPTLRLCLLLRLAVLLNRNRSPIALPYLIFKVDQNTLKLKFPEGWLVQHPLTEADLVQEAGYVKAAGYRLKAK</sequence>
<dbReference type="SUPFAM" id="SSF109604">
    <property type="entry name" value="HD-domain/PDEase-like"/>
    <property type="match status" value="1"/>
</dbReference>
<gene>
    <name evidence="13" type="primary">ppx</name>
    <name evidence="13" type="ORF">E3U44_08770</name>
</gene>
<name>A0A4P7BWV6_9GAMM</name>
<dbReference type="InterPro" id="IPR043129">
    <property type="entry name" value="ATPase_NBD"/>
</dbReference>
<evidence type="ECO:0000256" key="1">
    <source>
        <dbReference type="ARBA" id="ARBA00001946"/>
    </source>
</evidence>
<feature type="domain" description="Ppx/GppA phosphatase N-terminal" evidence="11">
    <location>
        <begin position="24"/>
        <end position="307"/>
    </location>
</feature>
<dbReference type="PANTHER" id="PTHR30005:SF14">
    <property type="entry name" value="EXOPOLYPHOSPHATASE"/>
    <property type="match status" value="1"/>
</dbReference>
<dbReference type="InterPro" id="IPR030673">
    <property type="entry name" value="PyroPPase_GppA_Ppx"/>
</dbReference>
<evidence type="ECO:0000256" key="6">
    <source>
        <dbReference type="ARBA" id="ARBA00020416"/>
    </source>
</evidence>
<evidence type="ECO:0000259" key="11">
    <source>
        <dbReference type="Pfam" id="PF02541"/>
    </source>
</evidence>
<dbReference type="InterPro" id="IPR003695">
    <property type="entry name" value="Ppx_GppA_N"/>
</dbReference>
<evidence type="ECO:0000256" key="8">
    <source>
        <dbReference type="ARBA" id="ARBA00022801"/>
    </source>
</evidence>
<dbReference type="EC" id="3.6.1.11" evidence="5"/>
<protein>
    <recommendedName>
        <fullName evidence="6">Exopolyphosphatase</fullName>
        <ecNumber evidence="5">3.6.1.11</ecNumber>
    </recommendedName>
</protein>
<dbReference type="InterPro" id="IPR022371">
    <property type="entry name" value="Exopolyphosphatase"/>
</dbReference>